<sequence>MLLAPLLDLGVAARTAVARWGLRTLPRETIAIYHHPLCSCSFFSPRCKRSRQPSPERHLSPSHPRQLPSFSSADDVPPQPRAKPISHWIAGRKPRHVMH</sequence>
<protein>
    <submittedName>
        <fullName evidence="2">Uncharacterized protein</fullName>
    </submittedName>
</protein>
<evidence type="ECO:0000256" key="1">
    <source>
        <dbReference type="SAM" id="MobiDB-lite"/>
    </source>
</evidence>
<dbReference type="EMBL" id="CP069103">
    <property type="protein sequence ID" value="QSS52268.1"/>
    <property type="molecule type" value="Genomic_DNA"/>
</dbReference>
<accession>A0A8A1LCY4</accession>
<feature type="region of interest" description="Disordered" evidence="1">
    <location>
        <begin position="48"/>
        <end position="99"/>
    </location>
</feature>
<gene>
    <name evidence="2" type="ORF">I7I53_07846</name>
</gene>
<reference evidence="2" key="1">
    <citation type="submission" date="2021-01" db="EMBL/GenBank/DDBJ databases">
        <title>Chromosome-level genome assembly of a human fungal pathogen reveals clustering of transcriptionally co-regulated genes.</title>
        <authorList>
            <person name="Voorhies M."/>
            <person name="Cohen S."/>
            <person name="Shea T.P."/>
            <person name="Petrus S."/>
            <person name="Munoz J.F."/>
            <person name="Poplawski S."/>
            <person name="Goldman W.E."/>
            <person name="Michael T."/>
            <person name="Cuomo C.A."/>
            <person name="Sil A."/>
            <person name="Beyhan S."/>
        </authorList>
    </citation>
    <scope>NUCLEOTIDE SEQUENCE</scope>
    <source>
        <strain evidence="2">H88</strain>
    </source>
</reference>
<proteinExistence type="predicted"/>
<dbReference type="AlphaFoldDB" id="A0A8A1LCY4"/>
<evidence type="ECO:0000313" key="3">
    <source>
        <dbReference type="Proteomes" id="UP000663419"/>
    </source>
</evidence>
<name>A0A8A1LCY4_AJEC8</name>
<feature type="compositionally biased region" description="Basic residues" evidence="1">
    <location>
        <begin position="90"/>
        <end position="99"/>
    </location>
</feature>
<organism evidence="2 3">
    <name type="scientific">Ajellomyces capsulatus (strain H88)</name>
    <name type="common">Darling's disease fungus</name>
    <name type="synonym">Histoplasma capsulatum</name>
    <dbReference type="NCBI Taxonomy" id="544711"/>
    <lineage>
        <taxon>Eukaryota</taxon>
        <taxon>Fungi</taxon>
        <taxon>Dikarya</taxon>
        <taxon>Ascomycota</taxon>
        <taxon>Pezizomycotina</taxon>
        <taxon>Eurotiomycetes</taxon>
        <taxon>Eurotiomycetidae</taxon>
        <taxon>Onygenales</taxon>
        <taxon>Ajellomycetaceae</taxon>
        <taxon>Histoplasma</taxon>
    </lineage>
</organism>
<dbReference type="VEuPathDB" id="FungiDB:I7I53_07846"/>
<dbReference type="Proteomes" id="UP000663419">
    <property type="component" value="Chromosome 2"/>
</dbReference>
<evidence type="ECO:0000313" key="2">
    <source>
        <dbReference type="EMBL" id="QSS52268.1"/>
    </source>
</evidence>